<dbReference type="InterPro" id="IPR036873">
    <property type="entry name" value="Rhodanese-like_dom_sf"/>
</dbReference>
<dbReference type="AlphaFoldDB" id="A0A0H2MDE9"/>
<dbReference type="PATRIC" id="fig|1489064.4.peg.3868"/>
<dbReference type="Pfam" id="PF09828">
    <property type="entry name" value="ChrB_C"/>
    <property type="match status" value="1"/>
</dbReference>
<evidence type="ECO:0000313" key="2">
    <source>
        <dbReference type="EMBL" id="KLN60554.1"/>
    </source>
</evidence>
<organism evidence="2 3">
    <name type="scientific">Kiloniella spongiae</name>
    <dbReference type="NCBI Taxonomy" id="1489064"/>
    <lineage>
        <taxon>Bacteria</taxon>
        <taxon>Pseudomonadati</taxon>
        <taxon>Pseudomonadota</taxon>
        <taxon>Alphaproteobacteria</taxon>
        <taxon>Rhodospirillales</taxon>
        <taxon>Kiloniellaceae</taxon>
        <taxon>Kiloniella</taxon>
    </lineage>
</organism>
<gene>
    <name evidence="2" type="ORF">WH96_12720</name>
</gene>
<dbReference type="EMBL" id="LAQL01000007">
    <property type="protein sequence ID" value="KLN60554.1"/>
    <property type="molecule type" value="Genomic_DNA"/>
</dbReference>
<keyword evidence="3" id="KW-1185">Reference proteome</keyword>
<dbReference type="Pfam" id="PF00581">
    <property type="entry name" value="Rhodanese"/>
    <property type="match status" value="1"/>
</dbReference>
<protein>
    <submittedName>
        <fullName evidence="2">Sulfurtransferase</fullName>
    </submittedName>
</protein>
<dbReference type="OrthoDB" id="9784302at2"/>
<evidence type="ECO:0000313" key="3">
    <source>
        <dbReference type="Proteomes" id="UP000035444"/>
    </source>
</evidence>
<dbReference type="STRING" id="1489064.WH96_12720"/>
<accession>A0A0H2MDE9</accession>
<name>A0A0H2MDE9_9PROT</name>
<keyword evidence="2" id="KW-0808">Transferase</keyword>
<evidence type="ECO:0000259" key="1">
    <source>
        <dbReference type="PROSITE" id="PS50206"/>
    </source>
</evidence>
<dbReference type="Proteomes" id="UP000035444">
    <property type="component" value="Unassembled WGS sequence"/>
</dbReference>
<proteinExistence type="predicted"/>
<comment type="caution">
    <text evidence="2">The sequence shown here is derived from an EMBL/GenBank/DDBJ whole genome shotgun (WGS) entry which is preliminary data.</text>
</comment>
<dbReference type="InterPro" id="IPR001763">
    <property type="entry name" value="Rhodanese-like_dom"/>
</dbReference>
<reference evidence="2 3" key="1">
    <citation type="submission" date="2015-03" db="EMBL/GenBank/DDBJ databases">
        <title>Genome Sequence of Kiloniella spongiae MEBiC09566, isolated from a marine sponge.</title>
        <authorList>
            <person name="Shao Z."/>
            <person name="Wang L."/>
            <person name="Li X."/>
        </authorList>
    </citation>
    <scope>NUCLEOTIDE SEQUENCE [LARGE SCALE GENOMIC DNA]</scope>
    <source>
        <strain evidence="2 3">MEBiC09566</strain>
    </source>
</reference>
<dbReference type="PROSITE" id="PS50206">
    <property type="entry name" value="RHODANESE_3"/>
    <property type="match status" value="1"/>
</dbReference>
<dbReference type="RefSeq" id="WP_047764521.1">
    <property type="nucleotide sequence ID" value="NZ_LAQL01000007.1"/>
</dbReference>
<dbReference type="SUPFAM" id="SSF52821">
    <property type="entry name" value="Rhodanese/Cell cycle control phosphatase"/>
    <property type="match status" value="1"/>
</dbReference>
<feature type="domain" description="Rhodanese" evidence="1">
    <location>
        <begin position="18"/>
        <end position="107"/>
    </location>
</feature>
<dbReference type="Gene3D" id="3.40.250.10">
    <property type="entry name" value="Rhodanese-like domain"/>
    <property type="match status" value="1"/>
</dbReference>
<dbReference type="SMART" id="SM00450">
    <property type="entry name" value="RHOD"/>
    <property type="match status" value="1"/>
</dbReference>
<dbReference type="GO" id="GO:0016740">
    <property type="term" value="F:transferase activity"/>
    <property type="evidence" value="ECO:0007669"/>
    <property type="project" value="UniProtKB-KW"/>
</dbReference>
<sequence>MPSPNEIKVSQLSRLVGTPDAPVIIDLRIDEDFAEDPKLIPQSFRYPFQNITALAPSLQNQHVVVSCHKGKKISQGTAAILRDHGVRTESLEGGFLGWKEANNPLVPVEKIPDRNIDGRTVWVTRLRPKIDRLACPWLIRRFIDRNAQILYVTASEVLDVAEKFNATPFDVEDVYWSHRGEKCTFDTMIEEFCLETEPLKRLATIVRGADTNRHDLAPEAAGLLAASLGLSRMYKDDLQQLDAGMTLYDAFYRWARDATDESHDWPAPNSHRPSKGE</sequence>
<dbReference type="InterPro" id="IPR018634">
    <property type="entry name" value="ChrB_C"/>
</dbReference>